<dbReference type="EMBL" id="KZ857399">
    <property type="protein sequence ID" value="RDX50400.1"/>
    <property type="molecule type" value="Genomic_DNA"/>
</dbReference>
<gene>
    <name evidence="3" type="ORF">OH76DRAFT_1380349</name>
</gene>
<dbReference type="OrthoDB" id="3362817at2759"/>
<dbReference type="STRING" id="139420.A0A371DD23"/>
<reference evidence="3 4" key="1">
    <citation type="journal article" date="2018" name="Biotechnol. Biofuels">
        <title>Integrative visual omics of the white-rot fungus Polyporus brumalis exposes the biotechnological potential of its oxidative enzymes for delignifying raw plant biomass.</title>
        <authorList>
            <person name="Miyauchi S."/>
            <person name="Rancon A."/>
            <person name="Drula E."/>
            <person name="Hage H."/>
            <person name="Chaduli D."/>
            <person name="Favel A."/>
            <person name="Grisel S."/>
            <person name="Henrissat B."/>
            <person name="Herpoel-Gimbert I."/>
            <person name="Ruiz-Duenas F.J."/>
            <person name="Chevret D."/>
            <person name="Hainaut M."/>
            <person name="Lin J."/>
            <person name="Wang M."/>
            <person name="Pangilinan J."/>
            <person name="Lipzen A."/>
            <person name="Lesage-Meessen L."/>
            <person name="Navarro D."/>
            <person name="Riley R."/>
            <person name="Grigoriev I.V."/>
            <person name="Zhou S."/>
            <person name="Raouche S."/>
            <person name="Rosso M.N."/>
        </authorList>
    </citation>
    <scope>NUCLEOTIDE SEQUENCE [LARGE SCALE GENOMIC DNA]</scope>
    <source>
        <strain evidence="3 4">BRFM 1820</strain>
    </source>
</reference>
<dbReference type="Proteomes" id="UP000256964">
    <property type="component" value="Unassembled WGS sequence"/>
</dbReference>
<feature type="compositionally biased region" description="Low complexity" evidence="1">
    <location>
        <begin position="50"/>
        <end position="69"/>
    </location>
</feature>
<sequence length="737" mass="81302">MSVSLTRQARLAQSLSVARRSAFRCQHFAALAAQTRHEPRSQDSAPVAGPSRADASTASPSSAQPAAQQDETAQEPFARVQSYLAAVNESGIEPTLRDLDACKPSARPPLHSPKYIQQYNDLINTLCRSFTKQQLRKFLVEALGPSKHCATNRKKTDYAESILDQLWKWPTLGELERAKKDRTEVVTKVLPVTASELFLFLGRDGSDLLRISQDYNVHISLRQKPLGLSVEGSRASVRELTEHLLAVKQTFVEEWFTLPSPMPIPTDMVPRISRLAQAYLENISASPGTVRICAKNSESLDVAKRLASRVVQEIVESSRTPVLAHLPPGTATHAEQPLVMFPHTYALYPYLSPRPLPLTMNTSGTFRLRRVGEWLKSGFEEDVESTGGLASEQGHVLTENDISVSLRDLATRALPESPRTTVTASLGHVLLTRVSKDQRATLVPPLTGDHPFGKIRKWIANHPVKMSFVPDLPNPLLSTAPRHQKALHRLVYHSLTSVPDETAPTADDPHVSIHRRKVIVLEATLAEPRGKSESDSVQDAFDSLQSPDEEARPSEKSPPEPSFQVVADTRCTAGVEADVNVLMPDRPMDLQLTMSCSADLPESQQPLALQKYSEDLSAFLSGSESHPEQPTPPLTIEHDGATYLLHSNGSVRQSVEVVSATGRPALRDVAYDSEKLTRALCESSLDLESNQKSMCCQVFCEDPSSEESWKRFLTDCDRLSLMTRRSTAGVFKDEAFA</sequence>
<accession>A0A371DD23</accession>
<feature type="compositionally biased region" description="Basic and acidic residues" evidence="1">
    <location>
        <begin position="549"/>
        <end position="558"/>
    </location>
</feature>
<dbReference type="InterPro" id="IPR048400">
    <property type="entry name" value="SLS1_N"/>
</dbReference>
<protein>
    <recommendedName>
        <fullName evidence="2">SLS1 N-terminal domain-containing protein</fullName>
    </recommendedName>
</protein>
<evidence type="ECO:0000259" key="2">
    <source>
        <dbReference type="Pfam" id="PF20776"/>
    </source>
</evidence>
<dbReference type="Pfam" id="PF20776">
    <property type="entry name" value="SLS1_N"/>
    <property type="match status" value="1"/>
</dbReference>
<evidence type="ECO:0000256" key="1">
    <source>
        <dbReference type="SAM" id="MobiDB-lite"/>
    </source>
</evidence>
<dbReference type="AlphaFoldDB" id="A0A371DD23"/>
<feature type="region of interest" description="Disordered" evidence="1">
    <location>
        <begin position="526"/>
        <end position="563"/>
    </location>
</feature>
<feature type="region of interest" description="Disordered" evidence="1">
    <location>
        <begin position="34"/>
        <end position="75"/>
    </location>
</feature>
<proteinExistence type="predicted"/>
<evidence type="ECO:0000313" key="4">
    <source>
        <dbReference type="Proteomes" id="UP000256964"/>
    </source>
</evidence>
<organism evidence="3 4">
    <name type="scientific">Lentinus brumalis</name>
    <dbReference type="NCBI Taxonomy" id="2498619"/>
    <lineage>
        <taxon>Eukaryota</taxon>
        <taxon>Fungi</taxon>
        <taxon>Dikarya</taxon>
        <taxon>Basidiomycota</taxon>
        <taxon>Agaricomycotina</taxon>
        <taxon>Agaricomycetes</taxon>
        <taxon>Polyporales</taxon>
        <taxon>Polyporaceae</taxon>
        <taxon>Lentinus</taxon>
    </lineage>
</organism>
<keyword evidence="4" id="KW-1185">Reference proteome</keyword>
<evidence type="ECO:0000313" key="3">
    <source>
        <dbReference type="EMBL" id="RDX50400.1"/>
    </source>
</evidence>
<feature type="domain" description="SLS1 N-terminal" evidence="2">
    <location>
        <begin position="97"/>
        <end position="168"/>
    </location>
</feature>
<name>A0A371DD23_9APHY</name>